<dbReference type="AlphaFoldDB" id="A0AAW4MYP9"/>
<name>A0AAW4MYP9_9FIRM</name>
<dbReference type="Proteomes" id="UP001197492">
    <property type="component" value="Unassembled WGS sequence"/>
</dbReference>
<evidence type="ECO:0000313" key="3">
    <source>
        <dbReference type="EMBL" id="MBV3393287.1"/>
    </source>
</evidence>
<evidence type="ECO:0000313" key="5">
    <source>
        <dbReference type="Proteomes" id="UP001197492"/>
    </source>
</evidence>
<keyword evidence="5" id="KW-1185">Reference proteome</keyword>
<sequence length="55" mass="6220">MKAHKYWSIGALITMICTFLTGHMNKMIHAGFGLITLICMIMSVYSGHKMTSRKN</sequence>
<evidence type="ECO:0000313" key="2">
    <source>
        <dbReference type="EMBL" id="MBV3382946.1"/>
    </source>
</evidence>
<reference evidence="2 5" key="1">
    <citation type="submission" date="2021-06" db="EMBL/GenBank/DDBJ databases">
        <title>Collection of gut derived symbiotic bacterial strains cultured from healthy donors.</title>
        <authorList>
            <person name="Lin H."/>
            <person name="Littmann E."/>
            <person name="Pamer E.G."/>
        </authorList>
    </citation>
    <scope>NUCLEOTIDE SEQUENCE</scope>
    <source>
        <strain evidence="3 5">MSK.21.70</strain>
        <strain evidence="2">MSK.21.82</strain>
    </source>
</reference>
<feature type="transmembrane region" description="Helical" evidence="1">
    <location>
        <begin position="7"/>
        <end position="24"/>
    </location>
</feature>
<evidence type="ECO:0000313" key="4">
    <source>
        <dbReference type="Proteomes" id="UP001196408"/>
    </source>
</evidence>
<protein>
    <submittedName>
        <fullName evidence="2">Uncharacterized protein</fullName>
    </submittedName>
</protein>
<accession>A0AAW4MYP9</accession>
<dbReference type="EMBL" id="JAHOEL010000060">
    <property type="protein sequence ID" value="MBV3393287.1"/>
    <property type="molecule type" value="Genomic_DNA"/>
</dbReference>
<dbReference type="InterPro" id="IPR046191">
    <property type="entry name" value="DUF6219"/>
</dbReference>
<dbReference type="Pfam" id="PF19727">
    <property type="entry name" value="DUF6219"/>
    <property type="match status" value="1"/>
</dbReference>
<dbReference type="Proteomes" id="UP001196408">
    <property type="component" value="Unassembled WGS sequence"/>
</dbReference>
<evidence type="ECO:0000256" key="1">
    <source>
        <dbReference type="SAM" id="Phobius"/>
    </source>
</evidence>
<keyword evidence="1" id="KW-1133">Transmembrane helix</keyword>
<keyword evidence="1" id="KW-0472">Membrane</keyword>
<gene>
    <name evidence="2" type="ORF">KSV97_06885</name>
    <name evidence="3" type="ORF">KSW06_08485</name>
</gene>
<dbReference type="EMBL" id="JAHOEF010000038">
    <property type="protein sequence ID" value="MBV3382946.1"/>
    <property type="molecule type" value="Genomic_DNA"/>
</dbReference>
<keyword evidence="1" id="KW-0812">Transmembrane</keyword>
<proteinExistence type="predicted"/>
<comment type="caution">
    <text evidence="2">The sequence shown here is derived from an EMBL/GenBank/DDBJ whole genome shotgun (WGS) entry which is preliminary data.</text>
</comment>
<dbReference type="RefSeq" id="WP_217747744.1">
    <property type="nucleotide sequence ID" value="NZ_JAHOEB010000037.1"/>
</dbReference>
<feature type="transmembrane region" description="Helical" evidence="1">
    <location>
        <begin position="30"/>
        <end position="47"/>
    </location>
</feature>
<organism evidence="2 4">
    <name type="scientific">Catenibacterium mitsuokai</name>
    <dbReference type="NCBI Taxonomy" id="100886"/>
    <lineage>
        <taxon>Bacteria</taxon>
        <taxon>Bacillati</taxon>
        <taxon>Bacillota</taxon>
        <taxon>Erysipelotrichia</taxon>
        <taxon>Erysipelotrichales</taxon>
        <taxon>Coprobacillaceae</taxon>
        <taxon>Catenibacterium</taxon>
    </lineage>
</organism>